<comment type="subcellular location">
    <subcellularLocation>
        <location evidence="1">Bacterial flagellum basal body</location>
    </subcellularLocation>
</comment>
<dbReference type="PANTHER" id="PTHR30435">
    <property type="entry name" value="FLAGELLAR PROTEIN"/>
    <property type="match status" value="1"/>
</dbReference>
<keyword evidence="4" id="KW-0975">Bacterial flagellum</keyword>
<dbReference type="GO" id="GO:0071978">
    <property type="term" value="P:bacterial-type flagellum-dependent swarming motility"/>
    <property type="evidence" value="ECO:0007669"/>
    <property type="project" value="TreeGrafter"/>
</dbReference>
<feature type="compositionally biased region" description="Basic and acidic residues" evidence="6">
    <location>
        <begin position="72"/>
        <end position="87"/>
    </location>
</feature>
<comment type="subunit">
    <text evidence="5">The basal body constitutes a major portion of the flagellar organelle and consists of four rings (L,P,S, and M) mounted on a central rod. The rod consists of about 26 subunits of FlgG in the distal portion, and FlgB, FlgC and FlgF are thought to build up the proximal portion of the rod with about 6 subunits each.</text>
</comment>
<dbReference type="GO" id="GO:0030694">
    <property type="term" value="C:bacterial-type flagellum basal body, rod"/>
    <property type="evidence" value="ECO:0007669"/>
    <property type="project" value="InterPro"/>
</dbReference>
<dbReference type="InterPro" id="IPR001444">
    <property type="entry name" value="Flag_bb_rod_N"/>
</dbReference>
<dbReference type="NCBIfam" id="TIGR01395">
    <property type="entry name" value="FlgC"/>
    <property type="match status" value="1"/>
</dbReference>
<evidence type="ECO:0000313" key="9">
    <source>
        <dbReference type="EMBL" id="SVA98155.1"/>
    </source>
</evidence>
<evidence type="ECO:0000256" key="6">
    <source>
        <dbReference type="SAM" id="MobiDB-lite"/>
    </source>
</evidence>
<evidence type="ECO:0000259" key="7">
    <source>
        <dbReference type="Pfam" id="PF00460"/>
    </source>
</evidence>
<dbReference type="EMBL" id="UINC01024471">
    <property type="protein sequence ID" value="SVA98155.1"/>
    <property type="molecule type" value="Genomic_DNA"/>
</dbReference>
<evidence type="ECO:0000256" key="1">
    <source>
        <dbReference type="ARBA" id="ARBA00004117"/>
    </source>
</evidence>
<feature type="region of interest" description="Disordered" evidence="6">
    <location>
        <begin position="72"/>
        <end position="92"/>
    </location>
</feature>
<dbReference type="InterPro" id="IPR010930">
    <property type="entry name" value="Flg_bb/hook_C_dom"/>
</dbReference>
<gene>
    <name evidence="9" type="ORF">METZ01_LOCUS151009</name>
</gene>
<dbReference type="PANTHER" id="PTHR30435:SF2">
    <property type="entry name" value="FLAGELLAR BASAL-BODY ROD PROTEIN FLGC"/>
    <property type="match status" value="1"/>
</dbReference>
<protein>
    <recommendedName>
        <fullName evidence="3">Flagellar basal-body rod protein FlgC</fullName>
    </recommendedName>
</protein>
<accession>A0A382A9E0</accession>
<feature type="domain" description="Flagellar basal body rod protein N-terminal" evidence="7">
    <location>
        <begin position="2"/>
        <end position="27"/>
    </location>
</feature>
<sequence>QSSASALHAERIRMEVISQNIANANTTKAENGEPYRRQLVHFESILRNKMGRKSDLPSNNLSEVQVSKIIEDSRPFREVHQPGHPDADENGMVKYPNVHIHEEMADLISASRAYEANMAVIRTSRTLAMQTLNMGK</sequence>
<organism evidence="9">
    <name type="scientific">marine metagenome</name>
    <dbReference type="NCBI Taxonomy" id="408172"/>
    <lineage>
        <taxon>unclassified sequences</taxon>
        <taxon>metagenomes</taxon>
        <taxon>ecological metagenomes</taxon>
    </lineage>
</organism>
<evidence type="ECO:0000256" key="5">
    <source>
        <dbReference type="ARBA" id="ARBA00025933"/>
    </source>
</evidence>
<dbReference type="Pfam" id="PF06429">
    <property type="entry name" value="Flg_bbr_C"/>
    <property type="match status" value="1"/>
</dbReference>
<comment type="similarity">
    <text evidence="2">Belongs to the flagella basal body rod proteins family.</text>
</comment>
<feature type="domain" description="Flagellar basal-body/hook protein C-terminal" evidence="8">
    <location>
        <begin position="90"/>
        <end position="134"/>
    </location>
</feature>
<proteinExistence type="inferred from homology"/>
<evidence type="ECO:0000256" key="3">
    <source>
        <dbReference type="ARBA" id="ARBA00017941"/>
    </source>
</evidence>
<dbReference type="InterPro" id="IPR006299">
    <property type="entry name" value="FlgC"/>
</dbReference>
<evidence type="ECO:0000256" key="4">
    <source>
        <dbReference type="ARBA" id="ARBA00023143"/>
    </source>
</evidence>
<feature type="non-terminal residue" evidence="9">
    <location>
        <position position="1"/>
    </location>
</feature>
<evidence type="ECO:0000256" key="2">
    <source>
        <dbReference type="ARBA" id="ARBA00009677"/>
    </source>
</evidence>
<dbReference type="Pfam" id="PF00460">
    <property type="entry name" value="Flg_bb_rod"/>
    <property type="match status" value="1"/>
</dbReference>
<dbReference type="AlphaFoldDB" id="A0A382A9E0"/>
<name>A0A382A9E0_9ZZZZ</name>
<evidence type="ECO:0000259" key="8">
    <source>
        <dbReference type="Pfam" id="PF06429"/>
    </source>
</evidence>
<reference evidence="9" key="1">
    <citation type="submission" date="2018-05" db="EMBL/GenBank/DDBJ databases">
        <authorList>
            <person name="Lanie J.A."/>
            <person name="Ng W.-L."/>
            <person name="Kazmierczak K.M."/>
            <person name="Andrzejewski T.M."/>
            <person name="Davidsen T.M."/>
            <person name="Wayne K.J."/>
            <person name="Tettelin H."/>
            <person name="Glass J.I."/>
            <person name="Rusch D."/>
            <person name="Podicherti R."/>
            <person name="Tsui H.-C.T."/>
            <person name="Winkler M.E."/>
        </authorList>
    </citation>
    <scope>NUCLEOTIDE SEQUENCE</scope>
</reference>